<evidence type="ECO:0000313" key="1">
    <source>
        <dbReference type="EMBL" id="JAH90508.1"/>
    </source>
</evidence>
<name>A0A0E9WM02_ANGAN</name>
<sequence>MHPLYSAHNVLRTVYCVMSTSHQYCTSINCPLTFTKFHFCLEMCLNNKYLMIKHSLVRVPKLTL</sequence>
<reference evidence="1" key="1">
    <citation type="submission" date="2014-11" db="EMBL/GenBank/DDBJ databases">
        <authorList>
            <person name="Amaro Gonzalez C."/>
        </authorList>
    </citation>
    <scope>NUCLEOTIDE SEQUENCE</scope>
</reference>
<proteinExistence type="predicted"/>
<dbReference type="EMBL" id="GBXM01018069">
    <property type="protein sequence ID" value="JAH90508.1"/>
    <property type="molecule type" value="Transcribed_RNA"/>
</dbReference>
<protein>
    <submittedName>
        <fullName evidence="1">Uncharacterized protein</fullName>
    </submittedName>
</protein>
<dbReference type="AlphaFoldDB" id="A0A0E9WM02"/>
<accession>A0A0E9WM02</accession>
<organism evidence="1">
    <name type="scientific">Anguilla anguilla</name>
    <name type="common">European freshwater eel</name>
    <name type="synonym">Muraena anguilla</name>
    <dbReference type="NCBI Taxonomy" id="7936"/>
    <lineage>
        <taxon>Eukaryota</taxon>
        <taxon>Metazoa</taxon>
        <taxon>Chordata</taxon>
        <taxon>Craniata</taxon>
        <taxon>Vertebrata</taxon>
        <taxon>Euteleostomi</taxon>
        <taxon>Actinopterygii</taxon>
        <taxon>Neopterygii</taxon>
        <taxon>Teleostei</taxon>
        <taxon>Anguilliformes</taxon>
        <taxon>Anguillidae</taxon>
        <taxon>Anguilla</taxon>
    </lineage>
</organism>
<reference evidence="1" key="2">
    <citation type="journal article" date="2015" name="Fish Shellfish Immunol.">
        <title>Early steps in the European eel (Anguilla anguilla)-Vibrio vulnificus interaction in the gills: Role of the RtxA13 toxin.</title>
        <authorList>
            <person name="Callol A."/>
            <person name="Pajuelo D."/>
            <person name="Ebbesson L."/>
            <person name="Teles M."/>
            <person name="MacKenzie S."/>
            <person name="Amaro C."/>
        </authorList>
    </citation>
    <scope>NUCLEOTIDE SEQUENCE</scope>
</reference>